<feature type="transmembrane region" description="Helical" evidence="18">
    <location>
        <begin position="229"/>
        <end position="251"/>
    </location>
</feature>
<evidence type="ECO:0000256" key="15">
    <source>
        <dbReference type="ARBA" id="ARBA00023136"/>
    </source>
</evidence>
<evidence type="ECO:0000256" key="3">
    <source>
        <dbReference type="ARBA" id="ARBA00012944"/>
    </source>
</evidence>
<feature type="transmembrane region" description="Helical" evidence="18">
    <location>
        <begin position="59"/>
        <end position="77"/>
    </location>
</feature>
<proteinExistence type="inferred from homology"/>
<feature type="domain" description="NADH:quinone oxidoreductase/Mrp antiporter transmembrane" evidence="19">
    <location>
        <begin position="26"/>
        <end position="265"/>
    </location>
</feature>
<keyword evidence="5" id="KW-0813">Transport</keyword>
<name>A0A6B9VN87_GEUDE</name>
<protein>
    <recommendedName>
        <fullName evidence="4">NADH-ubiquinone oxidoreductase chain 2</fullName>
        <ecNumber evidence="3">7.1.1.2</ecNumber>
    </recommendedName>
    <alternativeName>
        <fullName evidence="16">NADH dehydrogenase subunit 2</fullName>
    </alternativeName>
</protein>
<comment type="similarity">
    <text evidence="2">Belongs to the complex I subunit 2 family.</text>
</comment>
<evidence type="ECO:0000256" key="1">
    <source>
        <dbReference type="ARBA" id="ARBA00004448"/>
    </source>
</evidence>
<keyword evidence="12" id="KW-0520">NAD</keyword>
<feature type="transmembrane region" description="Helical" evidence="18">
    <location>
        <begin position="7"/>
        <end position="24"/>
    </location>
</feature>
<comment type="catalytic activity">
    <reaction evidence="17">
        <text>a ubiquinone + NADH + 5 H(+)(in) = a ubiquinol + NAD(+) + 4 H(+)(out)</text>
        <dbReference type="Rhea" id="RHEA:29091"/>
        <dbReference type="Rhea" id="RHEA-COMP:9565"/>
        <dbReference type="Rhea" id="RHEA-COMP:9566"/>
        <dbReference type="ChEBI" id="CHEBI:15378"/>
        <dbReference type="ChEBI" id="CHEBI:16389"/>
        <dbReference type="ChEBI" id="CHEBI:17976"/>
        <dbReference type="ChEBI" id="CHEBI:57540"/>
        <dbReference type="ChEBI" id="CHEBI:57945"/>
        <dbReference type="EC" id="7.1.1.2"/>
    </reaction>
</comment>
<evidence type="ECO:0000256" key="12">
    <source>
        <dbReference type="ARBA" id="ARBA00023027"/>
    </source>
</evidence>
<evidence type="ECO:0000256" key="16">
    <source>
        <dbReference type="ARBA" id="ARBA00031028"/>
    </source>
</evidence>
<dbReference type="InterPro" id="IPR050175">
    <property type="entry name" value="Complex_I_Subunit_2"/>
</dbReference>
<dbReference type="CTD" id="4536"/>
<evidence type="ECO:0000256" key="13">
    <source>
        <dbReference type="ARBA" id="ARBA00023075"/>
    </source>
</evidence>
<evidence type="ECO:0000256" key="5">
    <source>
        <dbReference type="ARBA" id="ARBA00022448"/>
    </source>
</evidence>
<dbReference type="AlphaFoldDB" id="A0A6B9VN87"/>
<dbReference type="GO" id="GO:0005743">
    <property type="term" value="C:mitochondrial inner membrane"/>
    <property type="evidence" value="ECO:0007669"/>
    <property type="project" value="UniProtKB-SubCell"/>
</dbReference>
<reference evidence="20" key="1">
    <citation type="journal article" date="2020" name="J. Zoolog. Syst. Evol. Res.">
        <title>Highly divergent mitogenomes of Geukensia demissa (Bivalvia, Mytilidae) with extreme AT content.</title>
        <authorList>
            <person name="Lubosny M."/>
            <person name="Smietanka B."/>
            <person name="Przylucka A."/>
            <person name="Burzynski A."/>
        </authorList>
    </citation>
    <scope>NUCLEOTIDE SEQUENCE</scope>
    <source>
        <strain evidence="20">GEU_F</strain>
    </source>
</reference>
<evidence type="ECO:0000259" key="19">
    <source>
        <dbReference type="Pfam" id="PF00361"/>
    </source>
</evidence>
<feature type="transmembrane region" description="Helical" evidence="18">
    <location>
        <begin position="293"/>
        <end position="318"/>
    </location>
</feature>
<evidence type="ECO:0000256" key="2">
    <source>
        <dbReference type="ARBA" id="ARBA00007012"/>
    </source>
</evidence>
<dbReference type="GO" id="GO:0008137">
    <property type="term" value="F:NADH dehydrogenase (ubiquinone) activity"/>
    <property type="evidence" value="ECO:0007669"/>
    <property type="project" value="UniProtKB-EC"/>
</dbReference>
<evidence type="ECO:0000313" key="20">
    <source>
        <dbReference type="EMBL" id="QHO63843.1"/>
    </source>
</evidence>
<evidence type="ECO:0000256" key="17">
    <source>
        <dbReference type="ARBA" id="ARBA00049551"/>
    </source>
</evidence>
<dbReference type="GO" id="GO:0006120">
    <property type="term" value="P:mitochondrial electron transport, NADH to ubiquinone"/>
    <property type="evidence" value="ECO:0007669"/>
    <property type="project" value="TreeGrafter"/>
</dbReference>
<evidence type="ECO:0000256" key="11">
    <source>
        <dbReference type="ARBA" id="ARBA00022989"/>
    </source>
</evidence>
<gene>
    <name evidence="20" type="primary">ND2</name>
</gene>
<sequence length="320" mass="35869">MILVITPLMFISFVIVILGSIVSISSGSWLGIWLGMEINLIGFILLMNPEGMCVVEPCIKYFVVQSLGSAFILMGFICNESNMSMYLNYSLLMLGLLMKSGVFPFHGWVPSVVNSSSWFVSCMVLTWQKLAPLVFLGYIYHGVSLLISVAMMALIGGVGGLNQHSVRGLMAYSSFVHTSWMLIALFSSFFIFIIYWLVYSMSVGLVMWACAKKNKFYFKSGLRVVEVSLGIFMLSGLPPFVGFLCKILVFLSVQNVSIFFCILGSLISLKFYLSFLYNIFFGSVQNSYYLSPLSYSCVLLLIYLNIIAFVLLGLWFFFSI</sequence>
<evidence type="ECO:0000256" key="9">
    <source>
        <dbReference type="ARBA" id="ARBA00022967"/>
    </source>
</evidence>
<keyword evidence="15 18" id="KW-0472">Membrane</keyword>
<dbReference type="EC" id="7.1.1.2" evidence="3"/>
<feature type="transmembrane region" description="Helical" evidence="18">
    <location>
        <begin position="180"/>
        <end position="208"/>
    </location>
</feature>
<evidence type="ECO:0000256" key="10">
    <source>
        <dbReference type="ARBA" id="ARBA00022982"/>
    </source>
</evidence>
<dbReference type="EMBL" id="MN449487">
    <property type="protein sequence ID" value="QHO63843.1"/>
    <property type="molecule type" value="Genomic_DNA"/>
</dbReference>
<keyword evidence="10" id="KW-0249">Electron transport</keyword>
<evidence type="ECO:0000256" key="7">
    <source>
        <dbReference type="ARBA" id="ARBA00022692"/>
    </source>
</evidence>
<dbReference type="Pfam" id="PF00361">
    <property type="entry name" value="Proton_antipo_M"/>
    <property type="match status" value="1"/>
</dbReference>
<evidence type="ECO:0000256" key="18">
    <source>
        <dbReference type="SAM" id="Phobius"/>
    </source>
</evidence>
<evidence type="ECO:0000256" key="8">
    <source>
        <dbReference type="ARBA" id="ARBA00022792"/>
    </source>
</evidence>
<keyword evidence="6" id="KW-0679">Respiratory chain</keyword>
<feature type="transmembrane region" description="Helical" evidence="18">
    <location>
        <begin position="257"/>
        <end position="281"/>
    </location>
</feature>
<dbReference type="InterPro" id="IPR001750">
    <property type="entry name" value="ND/Mrp_TM"/>
</dbReference>
<organism evidence="20">
    <name type="scientific">Geukensia demissa</name>
    <name type="common">Ribbed mussel</name>
    <name type="synonym">Ischadium demissa</name>
    <dbReference type="NCBI Taxonomy" id="27807"/>
    <lineage>
        <taxon>Eukaryota</taxon>
        <taxon>Metazoa</taxon>
        <taxon>Spiralia</taxon>
        <taxon>Lophotrochozoa</taxon>
        <taxon>Mollusca</taxon>
        <taxon>Bivalvia</taxon>
        <taxon>Autobranchia</taxon>
        <taxon>Pteriomorphia</taxon>
        <taxon>Mytilida</taxon>
        <taxon>Mytiloidea</taxon>
        <taxon>Mytilidae</taxon>
        <taxon>Brachidontinae</taxon>
        <taxon>Geukensia</taxon>
    </lineage>
</organism>
<keyword evidence="7 18" id="KW-0812">Transmembrane</keyword>
<comment type="subcellular location">
    <subcellularLocation>
        <location evidence="1">Mitochondrion inner membrane</location>
        <topology evidence="1">Multi-pass membrane protein</topology>
    </subcellularLocation>
</comment>
<dbReference type="PANTHER" id="PTHR46552">
    <property type="entry name" value="NADH-UBIQUINONE OXIDOREDUCTASE CHAIN 2"/>
    <property type="match status" value="1"/>
</dbReference>
<evidence type="ECO:0000256" key="6">
    <source>
        <dbReference type="ARBA" id="ARBA00022660"/>
    </source>
</evidence>
<geneLocation type="mitochondrion" evidence="20"/>
<dbReference type="GeneID" id="71456029"/>
<dbReference type="RefSeq" id="YP_010317933.1">
    <property type="nucleotide sequence ID" value="NC_061903.1"/>
</dbReference>
<accession>A0A6B9VN87</accession>
<feature type="transmembrane region" description="Helical" evidence="18">
    <location>
        <begin position="130"/>
        <end position="160"/>
    </location>
</feature>
<keyword evidence="11 18" id="KW-1133">Transmembrane helix</keyword>
<feature type="transmembrane region" description="Helical" evidence="18">
    <location>
        <begin position="30"/>
        <end position="47"/>
    </location>
</feature>
<dbReference type="PANTHER" id="PTHR46552:SF1">
    <property type="entry name" value="NADH-UBIQUINONE OXIDOREDUCTASE CHAIN 2"/>
    <property type="match status" value="1"/>
</dbReference>
<keyword evidence="14 20" id="KW-0496">Mitochondrion</keyword>
<evidence type="ECO:0000256" key="14">
    <source>
        <dbReference type="ARBA" id="ARBA00023128"/>
    </source>
</evidence>
<keyword evidence="13" id="KW-0830">Ubiquinone</keyword>
<evidence type="ECO:0000256" key="4">
    <source>
        <dbReference type="ARBA" id="ARBA00021008"/>
    </source>
</evidence>
<keyword evidence="8" id="KW-0999">Mitochondrion inner membrane</keyword>
<keyword evidence="9" id="KW-1278">Translocase</keyword>